<name>A0A439D3N0_9PEZI</name>
<dbReference type="InterPro" id="IPR042104">
    <property type="entry name" value="PKS_dehydratase_sf"/>
</dbReference>
<dbReference type="GO" id="GO:0006633">
    <property type="term" value="P:fatty acid biosynthetic process"/>
    <property type="evidence" value="ECO:0007669"/>
    <property type="project" value="InterPro"/>
</dbReference>
<feature type="region of interest" description="Disordered" evidence="10">
    <location>
        <begin position="1708"/>
        <end position="1729"/>
    </location>
</feature>
<dbReference type="FunFam" id="3.40.50.720:FF:000426">
    <property type="entry name" value="Aldehyde reductase 2"/>
    <property type="match status" value="1"/>
</dbReference>
<evidence type="ECO:0000256" key="7">
    <source>
        <dbReference type="ARBA" id="ARBA00023445"/>
    </source>
</evidence>
<proteinExistence type="inferred from homology"/>
<feature type="domain" description="Carrier" evidence="11">
    <location>
        <begin position="1735"/>
        <end position="1810"/>
    </location>
</feature>
<dbReference type="InterPro" id="IPR001509">
    <property type="entry name" value="Epimerase_deHydtase"/>
</dbReference>
<dbReference type="GO" id="GO:0050641">
    <property type="term" value="F:6-methylsalicylic acid synthase activity"/>
    <property type="evidence" value="ECO:0007669"/>
    <property type="project" value="UniProtKB-EC"/>
</dbReference>
<dbReference type="Pfam" id="PF02801">
    <property type="entry name" value="Ketoacyl-synt_C"/>
    <property type="match status" value="1"/>
</dbReference>
<evidence type="ECO:0000313" key="14">
    <source>
        <dbReference type="EMBL" id="RWA08990.1"/>
    </source>
</evidence>
<dbReference type="GO" id="GO:0031177">
    <property type="term" value="F:phosphopantetheine binding"/>
    <property type="evidence" value="ECO:0007669"/>
    <property type="project" value="InterPro"/>
</dbReference>
<keyword evidence="2" id="KW-0597">Phosphoprotein</keyword>
<dbReference type="GO" id="GO:0044550">
    <property type="term" value="P:secondary metabolite biosynthetic process"/>
    <property type="evidence" value="ECO:0007669"/>
    <property type="project" value="TreeGrafter"/>
</dbReference>
<dbReference type="SMART" id="SM00827">
    <property type="entry name" value="PKS_AT"/>
    <property type="match status" value="1"/>
</dbReference>
<dbReference type="PROSITE" id="PS52004">
    <property type="entry name" value="KS3_2"/>
    <property type="match status" value="1"/>
</dbReference>
<dbReference type="InterPro" id="IPR050091">
    <property type="entry name" value="PKS_NRPS_Biosynth_Enz"/>
</dbReference>
<evidence type="ECO:0000256" key="1">
    <source>
        <dbReference type="ARBA" id="ARBA00022450"/>
    </source>
</evidence>
<feature type="domain" description="Ketosynthase family 3 (KS3)" evidence="12">
    <location>
        <begin position="41"/>
        <end position="467"/>
    </location>
</feature>
<feature type="region of interest" description="C-terminal hotdog fold" evidence="9">
    <location>
        <begin position="1079"/>
        <end position="1225"/>
    </location>
</feature>
<protein>
    <recommendedName>
        <fullName evidence="8">6-methylsalicylic acid synthase</fullName>
        <ecNumber evidence="8">2.3.1.165</ecNumber>
    </recommendedName>
</protein>
<dbReference type="PROSITE" id="PS50075">
    <property type="entry name" value="CARRIER"/>
    <property type="match status" value="1"/>
</dbReference>
<dbReference type="Pfam" id="PF00698">
    <property type="entry name" value="Acyl_transf_1"/>
    <property type="match status" value="1"/>
</dbReference>
<dbReference type="SUPFAM" id="SSF52151">
    <property type="entry name" value="FabD/lysophospholipase-like"/>
    <property type="match status" value="1"/>
</dbReference>
<dbReference type="SMART" id="SM00826">
    <property type="entry name" value="PKS_DH"/>
    <property type="match status" value="1"/>
</dbReference>
<feature type="compositionally biased region" description="Polar residues" evidence="10">
    <location>
        <begin position="1"/>
        <end position="10"/>
    </location>
</feature>
<keyword evidence="5" id="KW-0560">Oxidoreductase</keyword>
<dbReference type="Gene3D" id="3.10.129.110">
    <property type="entry name" value="Polyketide synthase dehydratase"/>
    <property type="match status" value="1"/>
</dbReference>
<dbReference type="InterPro" id="IPR049552">
    <property type="entry name" value="PKS_DH_N"/>
</dbReference>
<dbReference type="InterPro" id="IPR036736">
    <property type="entry name" value="ACP-like_sf"/>
</dbReference>
<dbReference type="InterPro" id="IPR049900">
    <property type="entry name" value="PKS_mFAS_DH"/>
</dbReference>
<dbReference type="Pfam" id="PF00550">
    <property type="entry name" value="PP-binding"/>
    <property type="match status" value="1"/>
</dbReference>
<dbReference type="InterPro" id="IPR009081">
    <property type="entry name" value="PP-bd_ACP"/>
</dbReference>
<feature type="domain" description="PKS/mFAS DH" evidence="13">
    <location>
        <begin position="945"/>
        <end position="1225"/>
    </location>
</feature>
<dbReference type="SMART" id="SM00822">
    <property type="entry name" value="PKS_KR"/>
    <property type="match status" value="1"/>
</dbReference>
<dbReference type="CDD" id="cd05274">
    <property type="entry name" value="KR_FAS_SDR_x"/>
    <property type="match status" value="1"/>
</dbReference>
<evidence type="ECO:0000256" key="10">
    <source>
        <dbReference type="SAM" id="MobiDB-lite"/>
    </source>
</evidence>
<sequence length="2248" mass="241183">MATEDTSPSTPDHRSGSESGWATPSSLSDVAEFRDLVDLNSNDVAVVGIACRVAGGNHSPEQLWESILAKRDASSEIPSWRWEPYQYRGAGNMKELKKTTNRGYFLDALENFDPAFFGISPKEAEQMDPQQRLSLEVTWEALENAGIDPKSLSGSDTAVFMGVNSDDYSKLLLEDLPNVDAWMGIGTAYCGVPNRISYHLNLMGPSTAVDAACASSLVAIHHGRQAILSGESSVAITGGVNALSGPGLTRVLDKAGAISPDGSCLSFDDDAHGYGRGEGAAVVVLKRMDQAIRDGNNILAVLKGTAVAQDGKTNGIMAPNAKAQELVAHQALRQAKIDAATIDYVEAHATSTPLGDPTEVSAISAVYGASRTGMSPVSIGSVKPNIGHLEAGAGAMGFIKAVLAINKAQFPPQANLKKLNSKINWEKSGTRVVQEAGEWTKPSEHPRRAAICSYGYGGTVSHAIIEEAPDNLRNHAESNLGSSPVLLVLSAPQEKRLAVQASSLAAWLSTPEGKGVSLASIANTLALRRAKHDYRAAFAVSSHEQAAEALNAFAAGGKQDWSSQDVVLGPKVNKDVVWVFSGHGAQWTDMGKELINNPVFYQAIQPLDEITRLEGDFSVIEALKNGEHFDESDRVQILTYVVQVGLAAVLGSKGLRPSAIIGHSVGEIAAAVAAGSLSAQEGALIVTRRANLYAQVKGQGGMYMVNVPFSEIQSELGEDGDVVAAINSSPSSCVVSGRSDAVTSFAEGMKERGVKAMKVATDIAFHSRSMLSPLAEPLKKILVGNIKPKPAKIPLYSTADADPRYAGPRDADYWVHNMVSPVLLSSAVSAALSDGFRLFLEISSHPIVSHSINETIMDQGINDEDFSVLPTLRRNKTAEPCILHAVGSLFVKGADIDFRKQFGAKSRWSALVPGTPWAHKAIWRKVSGEPSNGASSLLTHDVEKHTLLGLRSPLGGTNTVLYTTKLDNNTKPFPGSHPLHGTEIVPAAVLVNTFHHATKAATLSNITLRVPVAINAPRDVQVVVEDDFIKITSQLQQGTESGDHSWVTHTTGRWSASNENKDGEHALWIDIEATKKRIGAVLPSNFSIDYLDKVGVSAMGFPWAVTEHYGNLKEMIARVDSAPNHTASDIPWDTSSWASILDAATSVGSTIFMDNPKLRMPAQIEKVHFFAGYGTQPPKAGYLYVEEASERGAPAVHVSVCDDDGNVVAKFQSMRFSEIEGTPGVSGSVESLVHSLAWVPAPFETKAIAWENAVLISDDESTLSRYSKQLKLRLQAKEILQFSTAADFVNEARIAPNTAILYCPGPTASLAEVPAKSEAFIDELLTLTKHVIRTGASVSNAKVFTLTSAVGAAETPTALAQAPLHGLARIIASEHPDNWGALIDVDDEDNTAFPIMAIKYVRDQDVVRIENDLPRVARLQTLPRELRYSPEEAATRTLLPRPEGTYLVTGGLGALGLKVASWLVEKGARRVLLLSRRGLPPRREWASIEKDNSLYAAVETIQELEQAGATIHAVPLDIGAPGADTQLQNVLDQLSLPPVLGVVHAAGTLEDQLVLDTTADSFGRVLAPKVSGALALNAVFPPGALDWFVLFSSCGQLFGFPGQSSYASGNAFLDTLATHRRRQGDNAVAFQWTSWHGLGMAASTDFITAELESKGITDITVEEGFRAWEHVAGYNIDHGVVLRSLAFDEGEPLPVSILEDIAVRRAAPETSASTGEGQQGAASGGMPSSGPELKAWLDLKIRGIISEVLMLSGPDEVDGRAAIADLGIDSVMTVTLRKKLQSALKVKVPPTLTWSHPTANHLVTWFGEKLTTATYSFFRSVGTTTTDLPGLRVLEYLVGLPASGRKSQQECMPKGGSGEQWALHLVPNRNTLRPTYFSAAQHVIIIVTMSAIDQPAIPKGSTVLVTGANGFIGSNISDQLLKLGYKVRGTTRNPQKNTWISNLFDSKYGPGQFELVAVPDMTADNAYDEAVKGVSAVVHTATNYTMNPNPHEVVPGTDRKSSRTPLEQLAGTVNALAAAAKVPSVKRFVLTSSSASALIPKPNDPVTVTTETWNEETVQYAYRDPPYEEERGYPVYAASKTLSEKEAWKFMAEKKPGFVLNAVLPNINFGASLDLANQGHASTSGLVVELFKGNWQPLAGLPAPDENTVEYFVDVQDTALLHVAAAIHPGVESERVFAFAEPVNGDSMLAILRKLYPDRTFPENFQGDKDLSDIVPRQRALELLRDMGKVEGWTSMEESIKRNTEDLI</sequence>
<dbReference type="InterPro" id="IPR001227">
    <property type="entry name" value="Ac_transferase_dom_sf"/>
</dbReference>
<reference evidence="14 15" key="1">
    <citation type="submission" date="2018-12" db="EMBL/GenBank/DDBJ databases">
        <title>Draft genome sequence of Xylaria grammica IHI A82.</title>
        <authorList>
            <person name="Buettner E."/>
            <person name="Kellner H."/>
        </authorList>
    </citation>
    <scope>NUCLEOTIDE SEQUENCE [LARGE SCALE GENOMIC DNA]</scope>
    <source>
        <strain evidence="14 15">IHI A82</strain>
    </source>
</reference>
<dbReference type="Pfam" id="PF01370">
    <property type="entry name" value="Epimerase"/>
    <property type="match status" value="1"/>
</dbReference>
<dbReference type="EC" id="2.3.1.165" evidence="8"/>
<evidence type="ECO:0000256" key="3">
    <source>
        <dbReference type="ARBA" id="ARBA00022679"/>
    </source>
</evidence>
<dbReference type="PROSITE" id="PS52019">
    <property type="entry name" value="PKS_MFAS_DH"/>
    <property type="match status" value="1"/>
</dbReference>
<dbReference type="InterPro" id="IPR020807">
    <property type="entry name" value="PKS_DH"/>
</dbReference>
<evidence type="ECO:0000256" key="4">
    <source>
        <dbReference type="ARBA" id="ARBA00022737"/>
    </source>
</evidence>
<dbReference type="Pfam" id="PF00109">
    <property type="entry name" value="ketoacyl-synt"/>
    <property type="match status" value="1"/>
</dbReference>
<accession>A0A439D3N0</accession>
<dbReference type="Gene3D" id="3.40.366.10">
    <property type="entry name" value="Malonyl-Coenzyme A Acyl Carrier Protein, domain 2"/>
    <property type="match status" value="1"/>
</dbReference>
<dbReference type="SUPFAM" id="SSF47336">
    <property type="entry name" value="ACP-like"/>
    <property type="match status" value="1"/>
</dbReference>
<feature type="region of interest" description="N-terminal hotdog fold" evidence="9">
    <location>
        <begin position="945"/>
        <end position="1061"/>
    </location>
</feature>
<dbReference type="CDD" id="cd00833">
    <property type="entry name" value="PKS"/>
    <property type="match status" value="1"/>
</dbReference>
<feature type="compositionally biased region" description="Low complexity" evidence="10">
    <location>
        <begin position="1719"/>
        <end position="1729"/>
    </location>
</feature>
<comment type="caution">
    <text evidence="14">The sequence shown here is derived from an EMBL/GenBank/DDBJ whole genome shotgun (WGS) entry which is preliminary data.</text>
</comment>
<dbReference type="Pfam" id="PF21089">
    <property type="entry name" value="PKS_DH_N"/>
    <property type="match status" value="1"/>
</dbReference>
<gene>
    <name evidence="14" type="ORF">EKO27_g6105</name>
</gene>
<dbReference type="InterPro" id="IPR018201">
    <property type="entry name" value="Ketoacyl_synth_AS"/>
</dbReference>
<dbReference type="GO" id="GO:0004315">
    <property type="term" value="F:3-oxoacyl-[acyl-carrier-protein] synthase activity"/>
    <property type="evidence" value="ECO:0007669"/>
    <property type="project" value="InterPro"/>
</dbReference>
<comment type="similarity">
    <text evidence="7">Belongs to the NAD(P)-dependent epimerase/dehydratase family. Dihydroflavonol-4-reductase subfamily.</text>
</comment>
<evidence type="ECO:0000259" key="11">
    <source>
        <dbReference type="PROSITE" id="PS50075"/>
    </source>
</evidence>
<dbReference type="Gene3D" id="3.40.47.10">
    <property type="match status" value="1"/>
</dbReference>
<keyword evidence="3" id="KW-0808">Transferase</keyword>
<dbReference type="SUPFAM" id="SSF51735">
    <property type="entry name" value="NAD(P)-binding Rossmann-fold domains"/>
    <property type="match status" value="3"/>
</dbReference>
<dbReference type="InterPro" id="IPR014043">
    <property type="entry name" value="Acyl_transferase_dom"/>
</dbReference>
<dbReference type="InterPro" id="IPR057326">
    <property type="entry name" value="KR_dom"/>
</dbReference>
<evidence type="ECO:0000259" key="12">
    <source>
        <dbReference type="PROSITE" id="PS52004"/>
    </source>
</evidence>
<dbReference type="PANTHER" id="PTHR43775">
    <property type="entry name" value="FATTY ACID SYNTHASE"/>
    <property type="match status" value="1"/>
</dbReference>
<keyword evidence="4" id="KW-0677">Repeat</keyword>
<dbReference type="InterPro" id="IPR016036">
    <property type="entry name" value="Malonyl_transacylase_ACP-bd"/>
</dbReference>
<dbReference type="Gene3D" id="1.10.1200.10">
    <property type="entry name" value="ACP-like"/>
    <property type="match status" value="1"/>
</dbReference>
<dbReference type="SMART" id="SM00823">
    <property type="entry name" value="PKS_PP"/>
    <property type="match status" value="1"/>
</dbReference>
<dbReference type="PROSITE" id="PS00012">
    <property type="entry name" value="PHOSPHOPANTETHEINE"/>
    <property type="match status" value="1"/>
</dbReference>
<dbReference type="InterPro" id="IPR014031">
    <property type="entry name" value="Ketoacyl_synth_C"/>
</dbReference>
<dbReference type="SUPFAM" id="SSF53901">
    <property type="entry name" value="Thiolase-like"/>
    <property type="match status" value="1"/>
</dbReference>
<dbReference type="InterPro" id="IPR016039">
    <property type="entry name" value="Thiolase-like"/>
</dbReference>
<feature type="active site" description="Proton acceptor; for dehydratase activity" evidence="9">
    <location>
        <position position="977"/>
    </location>
</feature>
<dbReference type="SMART" id="SM00825">
    <property type="entry name" value="PKS_KS"/>
    <property type="match status" value="1"/>
</dbReference>
<dbReference type="InterPro" id="IPR013968">
    <property type="entry name" value="PKS_KR"/>
</dbReference>
<dbReference type="Pfam" id="PF08659">
    <property type="entry name" value="KR"/>
    <property type="match status" value="1"/>
</dbReference>
<dbReference type="InterPro" id="IPR036291">
    <property type="entry name" value="NAD(P)-bd_dom_sf"/>
</dbReference>
<evidence type="ECO:0000256" key="8">
    <source>
        <dbReference type="ARBA" id="ARBA00038879"/>
    </source>
</evidence>
<dbReference type="GO" id="GO:0016491">
    <property type="term" value="F:oxidoreductase activity"/>
    <property type="evidence" value="ECO:0007669"/>
    <property type="project" value="UniProtKB-KW"/>
</dbReference>
<keyword evidence="1" id="KW-0596">Phosphopantetheine</keyword>
<evidence type="ECO:0000259" key="13">
    <source>
        <dbReference type="PROSITE" id="PS52019"/>
    </source>
</evidence>
<evidence type="ECO:0000313" key="15">
    <source>
        <dbReference type="Proteomes" id="UP000286045"/>
    </source>
</evidence>
<dbReference type="STRING" id="363999.A0A439D3N0"/>
<evidence type="ECO:0000256" key="2">
    <source>
        <dbReference type="ARBA" id="ARBA00022553"/>
    </source>
</evidence>
<dbReference type="SUPFAM" id="SSF55048">
    <property type="entry name" value="Probable ACP-binding domain of malonyl-CoA ACP transacylase"/>
    <property type="match status" value="1"/>
</dbReference>
<dbReference type="EMBL" id="RYZI01000174">
    <property type="protein sequence ID" value="RWA08990.1"/>
    <property type="molecule type" value="Genomic_DNA"/>
</dbReference>
<dbReference type="Gene3D" id="3.30.70.3290">
    <property type="match status" value="1"/>
</dbReference>
<evidence type="ECO:0000256" key="5">
    <source>
        <dbReference type="ARBA" id="ARBA00023002"/>
    </source>
</evidence>
<dbReference type="Pfam" id="PF22336">
    <property type="entry name" value="RhiE-like_linker"/>
    <property type="match status" value="1"/>
</dbReference>
<dbReference type="Gene3D" id="3.40.50.720">
    <property type="entry name" value="NAD(P)-binding Rossmann-like Domain"/>
    <property type="match status" value="2"/>
</dbReference>
<dbReference type="GO" id="GO:0004312">
    <property type="term" value="F:fatty acid synthase activity"/>
    <property type="evidence" value="ECO:0007669"/>
    <property type="project" value="TreeGrafter"/>
</dbReference>
<dbReference type="InterPro" id="IPR020841">
    <property type="entry name" value="PKS_Beta-ketoAc_synthase_dom"/>
</dbReference>
<dbReference type="PANTHER" id="PTHR43775:SF22">
    <property type="entry name" value="SYNTHASE, PUTATIVE (JCVI)-RELATED"/>
    <property type="match status" value="1"/>
</dbReference>
<dbReference type="SMART" id="SM01294">
    <property type="entry name" value="PKS_PP_betabranch"/>
    <property type="match status" value="1"/>
</dbReference>
<evidence type="ECO:0000256" key="6">
    <source>
        <dbReference type="ARBA" id="ARBA00023268"/>
    </source>
</evidence>
<keyword evidence="15" id="KW-1185">Reference proteome</keyword>
<feature type="active site" description="Proton donor; for dehydratase activity" evidence="9">
    <location>
        <position position="1142"/>
    </location>
</feature>
<dbReference type="Proteomes" id="UP000286045">
    <property type="component" value="Unassembled WGS sequence"/>
</dbReference>
<dbReference type="InterPro" id="IPR020806">
    <property type="entry name" value="PKS_PP-bd"/>
</dbReference>
<keyword evidence="6" id="KW-0511">Multifunctional enzyme</keyword>
<dbReference type="InterPro" id="IPR006162">
    <property type="entry name" value="Ppantetheine_attach_site"/>
</dbReference>
<feature type="region of interest" description="Disordered" evidence="10">
    <location>
        <begin position="1"/>
        <end position="24"/>
    </location>
</feature>
<dbReference type="InterPro" id="IPR054514">
    <property type="entry name" value="RhiE-like_linker"/>
</dbReference>
<organism evidence="14 15">
    <name type="scientific">Xylaria grammica</name>
    <dbReference type="NCBI Taxonomy" id="363999"/>
    <lineage>
        <taxon>Eukaryota</taxon>
        <taxon>Fungi</taxon>
        <taxon>Dikarya</taxon>
        <taxon>Ascomycota</taxon>
        <taxon>Pezizomycotina</taxon>
        <taxon>Sordariomycetes</taxon>
        <taxon>Xylariomycetidae</taxon>
        <taxon>Xylariales</taxon>
        <taxon>Xylariaceae</taxon>
        <taxon>Xylaria</taxon>
    </lineage>
</organism>
<dbReference type="InterPro" id="IPR016035">
    <property type="entry name" value="Acyl_Trfase/lysoPLipase"/>
</dbReference>
<evidence type="ECO:0000256" key="9">
    <source>
        <dbReference type="PROSITE-ProRule" id="PRU01363"/>
    </source>
</evidence>
<dbReference type="PROSITE" id="PS00606">
    <property type="entry name" value="KS3_1"/>
    <property type="match status" value="1"/>
</dbReference>
<dbReference type="InterPro" id="IPR014030">
    <property type="entry name" value="Ketoacyl_synth_N"/>
</dbReference>